<evidence type="ECO:0000313" key="13">
    <source>
        <dbReference type="Proteomes" id="UP000006906"/>
    </source>
</evidence>
<evidence type="ECO:0000256" key="8">
    <source>
        <dbReference type="ARBA" id="ARBA00023329"/>
    </source>
</evidence>
<evidence type="ECO:0000256" key="9">
    <source>
        <dbReference type="SAM" id="MobiDB-lite"/>
    </source>
</evidence>
<reference evidence="12 13" key="1">
    <citation type="journal article" date="2007" name="Science">
        <title>The Chlamydomonas genome reveals the evolution of key animal and plant functions.</title>
        <authorList>
            <person name="Merchant S.S."/>
            <person name="Prochnik S.E."/>
            <person name="Vallon O."/>
            <person name="Harris E.H."/>
            <person name="Karpowicz S.J."/>
            <person name="Witman G.B."/>
            <person name="Terry A."/>
            <person name="Salamov A."/>
            <person name="Fritz-Laylin L.K."/>
            <person name="Marechal-Drouard L."/>
            <person name="Marshall W.F."/>
            <person name="Qu L.H."/>
            <person name="Nelson D.R."/>
            <person name="Sanderfoot A.A."/>
            <person name="Spalding M.H."/>
            <person name="Kapitonov V.V."/>
            <person name="Ren Q."/>
            <person name="Ferris P."/>
            <person name="Lindquist E."/>
            <person name="Shapiro H."/>
            <person name="Lucas S.M."/>
            <person name="Grimwood J."/>
            <person name="Schmutz J."/>
            <person name="Cardol P."/>
            <person name="Cerutti H."/>
            <person name="Chanfreau G."/>
            <person name="Chen C.L."/>
            <person name="Cognat V."/>
            <person name="Croft M.T."/>
            <person name="Dent R."/>
            <person name="Dutcher S."/>
            <person name="Fernandez E."/>
            <person name="Fukuzawa H."/>
            <person name="Gonzalez-Ballester D."/>
            <person name="Gonzalez-Halphen D."/>
            <person name="Hallmann A."/>
            <person name="Hanikenne M."/>
            <person name="Hippler M."/>
            <person name="Inwood W."/>
            <person name="Jabbari K."/>
            <person name="Kalanon M."/>
            <person name="Kuras R."/>
            <person name="Lefebvre P.A."/>
            <person name="Lemaire S.D."/>
            <person name="Lobanov A.V."/>
            <person name="Lohr M."/>
            <person name="Manuell A."/>
            <person name="Meier I."/>
            <person name="Mets L."/>
            <person name="Mittag M."/>
            <person name="Mittelmeier T."/>
            <person name="Moroney J.V."/>
            <person name="Moseley J."/>
            <person name="Napoli C."/>
            <person name="Nedelcu A.M."/>
            <person name="Niyogi K."/>
            <person name="Novoselov S.V."/>
            <person name="Paulsen I.T."/>
            <person name="Pazour G."/>
            <person name="Purton S."/>
            <person name="Ral J.P."/>
            <person name="Riano-Pachon D.M."/>
            <person name="Riekhof W."/>
            <person name="Rymarquis L."/>
            <person name="Schroda M."/>
            <person name="Stern D."/>
            <person name="Umen J."/>
            <person name="Willows R."/>
            <person name="Wilson N."/>
            <person name="Zimmer S.L."/>
            <person name="Allmer J."/>
            <person name="Balk J."/>
            <person name="Bisova K."/>
            <person name="Chen C.J."/>
            <person name="Elias M."/>
            <person name="Gendler K."/>
            <person name="Hauser C."/>
            <person name="Lamb M.R."/>
            <person name="Ledford H."/>
            <person name="Long J.C."/>
            <person name="Minagawa J."/>
            <person name="Page M.D."/>
            <person name="Pan J."/>
            <person name="Pootakham W."/>
            <person name="Roje S."/>
            <person name="Rose A."/>
            <person name="Stahlberg E."/>
            <person name="Terauchi A.M."/>
            <person name="Yang P."/>
            <person name="Ball S."/>
            <person name="Bowler C."/>
            <person name="Dieckmann C.L."/>
            <person name="Gladyshev V.N."/>
            <person name="Green P."/>
            <person name="Jorgensen R."/>
            <person name="Mayfield S."/>
            <person name="Mueller-Roeber B."/>
            <person name="Rajamani S."/>
            <person name="Sayre R.T."/>
            <person name="Brokstein P."/>
            <person name="Dubchak I."/>
            <person name="Goodstein D."/>
            <person name="Hornick L."/>
            <person name="Huang Y.W."/>
            <person name="Jhaveri J."/>
            <person name="Luo Y."/>
            <person name="Martinez D."/>
            <person name="Ngau W.C."/>
            <person name="Otillar B."/>
            <person name="Poliakov A."/>
            <person name="Porter A."/>
            <person name="Szajkowski L."/>
            <person name="Werner G."/>
            <person name="Zhou K."/>
            <person name="Grigoriev I.V."/>
            <person name="Rokhsar D.S."/>
            <person name="Grossman A.R."/>
        </authorList>
    </citation>
    <scope>NUCLEOTIDE SEQUENCE [LARGE SCALE GENOMIC DNA]</scope>
    <source>
        <strain evidence="13">CC-503</strain>
    </source>
</reference>
<dbReference type="SUPFAM" id="SSF82919">
    <property type="entry name" value="Zn-finger domain of Sec23/24"/>
    <property type="match status" value="1"/>
</dbReference>
<dbReference type="EMBL" id="CM008971">
    <property type="protein sequence ID" value="PNW77688.1"/>
    <property type="molecule type" value="Genomic_DNA"/>
</dbReference>
<dbReference type="GeneID" id="5724029"/>
<organism evidence="12 13">
    <name type="scientific">Chlamydomonas reinhardtii</name>
    <name type="common">Chlamydomonas smithii</name>
    <dbReference type="NCBI Taxonomy" id="3055"/>
    <lineage>
        <taxon>Eukaryota</taxon>
        <taxon>Viridiplantae</taxon>
        <taxon>Chlorophyta</taxon>
        <taxon>core chlorophytes</taxon>
        <taxon>Chlorophyceae</taxon>
        <taxon>CS clade</taxon>
        <taxon>Chlamydomonadales</taxon>
        <taxon>Chlamydomonadaceae</taxon>
        <taxon>Chlamydomonas</taxon>
    </lineage>
</organism>
<dbReference type="GO" id="GO:0030127">
    <property type="term" value="C:COPII vesicle coat"/>
    <property type="evidence" value="ECO:0000318"/>
    <property type="project" value="GO_Central"/>
</dbReference>
<dbReference type="InterPro" id="IPR037364">
    <property type="entry name" value="Sec23"/>
</dbReference>
<name>A0A2K3DAX9_CHLRE</name>
<dbReference type="ExpressionAtlas" id="A0A2K3DAX9">
    <property type="expression patterns" value="baseline"/>
</dbReference>
<dbReference type="AlphaFoldDB" id="A0A2K3DAX9"/>
<evidence type="ECO:0000256" key="4">
    <source>
        <dbReference type="ARBA" id="ARBA00022824"/>
    </source>
</evidence>
<feature type="compositionally biased region" description="Basic residues" evidence="9">
    <location>
        <begin position="448"/>
        <end position="461"/>
    </location>
</feature>
<evidence type="ECO:0000256" key="3">
    <source>
        <dbReference type="ARBA" id="ARBA00022723"/>
    </source>
</evidence>
<dbReference type="GO" id="GO:0005096">
    <property type="term" value="F:GTPase activator activity"/>
    <property type="evidence" value="ECO:0000318"/>
    <property type="project" value="GO_Central"/>
</dbReference>
<evidence type="ECO:0000259" key="10">
    <source>
        <dbReference type="Pfam" id="PF04810"/>
    </source>
</evidence>
<dbReference type="SUPFAM" id="SSF53300">
    <property type="entry name" value="vWA-like"/>
    <property type="match status" value="1"/>
</dbReference>
<evidence type="ECO:0000256" key="6">
    <source>
        <dbReference type="ARBA" id="ARBA00022892"/>
    </source>
</evidence>
<sequence length="994" mass="100982">MQSPTQPAASASNGGAAVAAPGVVPCDHVLTLVAGCVVNQRAFANTCGVPLGAHMDFVPSAALRLPQITGRTPPRCNGCSGFMNVYCKTNLTKWVWKCNLCGAVNVHKDQLGHSADVASYAELCGEAVEYVQPLRNGAAGPAHTPQAVPPHVVFAVDTTLEPSDLRAVKEAVLASAASLPPATLISLITFDGAVALHNLGPEHRASYTLPAAFAAQPVPGAGGVAAAPSGGGVVPGAEHSTDQQAVIQQLLDKFCSRTAGSGVGPGGSGLLVAPAGEVAALLPKVLATLRTVQGDVPVRVRARCLCAAVEASLRLVAAAAHLDLDLGRHHHLAASRVVLMAAGPATRGPGAVPLNLLDQAVGEKGRSPDNKAVAAALDLGVALGAMAAKIGVAVDIFTSTCIGINAPLLTAIAHTSGGELMPQVLPPHHLPTQHAAHNPSHGGASHSHSSHGGHGHGHGHSHPTGVSAAPVGATAGGFVPGLLSRQLRAALGRRWGVEGRLDCYCSEGLKLTQWMGPLDPIRSDLEDMAGTPAVAVPTAGGAAEQLPRPGTARDPGAGVGGAPWRLSSAACGITALEVGRGASLRLEVTRDLDVPSLLLQVALHYTDLEAQQRVVRVVTRKIQVVESRSEFLRTVNPTAAAALLGKRAVLDAKKAGAFRDSRKAEEARLAVGAQLSLVAARCGREVMTSRGLLGFGGRKLWQWPPELMPLAYALYHFTRGLILGAPAPPPPGTHPASAHAHLHALWDCDTRLVGINTLLWSAWGDAYRAMAPKLYAVLPAAPPPPATPFPDAAAAPLPLPPPQLAALPCVSLAAVMARTVPLVLDAGTAVLVSPTEEPAPGGSTAPGAATGAAAGLTPELIEAALQAAGAATEGGAASSSGLSPSPGRFPMPSVVLTPGAQAGGGQLAARLIPVHRDPYDEQALQQPQLQQLGQAVAAQLSKQLLESSKQATVAAVAALAAAGLPPVQAKQAAAAAASFAEWCRGVNVQPFPVQ</sequence>
<accession>A0A2K3DAX9</accession>
<dbReference type="GO" id="GO:0090110">
    <property type="term" value="P:COPII-coated vesicle cargo loading"/>
    <property type="evidence" value="ECO:0000318"/>
    <property type="project" value="GO_Central"/>
</dbReference>
<dbReference type="GO" id="GO:0008270">
    <property type="term" value="F:zinc ion binding"/>
    <property type="evidence" value="ECO:0007669"/>
    <property type="project" value="InterPro"/>
</dbReference>
<evidence type="ECO:0000256" key="7">
    <source>
        <dbReference type="ARBA" id="ARBA00023136"/>
    </source>
</evidence>
<dbReference type="Gene3D" id="3.40.50.410">
    <property type="entry name" value="von Willebrand factor, type A domain"/>
    <property type="match status" value="1"/>
</dbReference>
<keyword evidence="6" id="KW-0813">Transport</keyword>
<dbReference type="InterPro" id="IPR036465">
    <property type="entry name" value="vWFA_dom_sf"/>
</dbReference>
<dbReference type="STRING" id="3055.A0A2K3DAX9"/>
<evidence type="ECO:0000256" key="2">
    <source>
        <dbReference type="ARBA" id="ARBA00004397"/>
    </source>
</evidence>
<feature type="region of interest" description="Disordered" evidence="9">
    <location>
        <begin position="874"/>
        <end position="893"/>
    </location>
</feature>
<protein>
    <recommendedName>
        <fullName evidence="14">Protein transport protein SEC23</fullName>
    </recommendedName>
</protein>
<feature type="compositionally biased region" description="Low complexity" evidence="9">
    <location>
        <begin position="434"/>
        <end position="447"/>
    </location>
</feature>
<gene>
    <name evidence="12" type="ORF">CHLRE_10g447350v5</name>
</gene>
<feature type="domain" description="Sec23/Sec24 trunk" evidence="11">
    <location>
        <begin position="149"/>
        <end position="420"/>
    </location>
</feature>
<keyword evidence="8" id="KW-0968">Cytoplasmic vesicle</keyword>
<feature type="domain" description="Zinc finger Sec23/Sec24-type" evidence="10">
    <location>
        <begin position="73"/>
        <end position="105"/>
    </location>
</feature>
<dbReference type="Proteomes" id="UP000006906">
    <property type="component" value="Chromosome 10"/>
</dbReference>
<evidence type="ECO:0008006" key="14">
    <source>
        <dbReference type="Google" id="ProtNLM"/>
    </source>
</evidence>
<keyword evidence="13" id="KW-1185">Reference proteome</keyword>
<dbReference type="InParanoid" id="A0A2K3DAX9"/>
<evidence type="ECO:0000259" key="11">
    <source>
        <dbReference type="Pfam" id="PF04811"/>
    </source>
</evidence>
<dbReference type="InterPro" id="IPR036174">
    <property type="entry name" value="Znf_Sec23_Sec24_sf"/>
</dbReference>
<keyword evidence="7" id="KW-0472">Membrane</keyword>
<dbReference type="GO" id="GO:0005789">
    <property type="term" value="C:endoplasmic reticulum membrane"/>
    <property type="evidence" value="ECO:0007669"/>
    <property type="project" value="UniProtKB-SubCell"/>
</dbReference>
<dbReference type="InterPro" id="IPR006896">
    <property type="entry name" value="Sec23/24_trunk_dom"/>
</dbReference>
<keyword evidence="3" id="KW-0479">Metal-binding</keyword>
<keyword evidence="4" id="KW-0256">Endoplasmic reticulum</keyword>
<dbReference type="Gramene" id="PNW77688">
    <property type="protein sequence ID" value="PNW77688"/>
    <property type="gene ID" value="CHLRE_10g447350v5"/>
</dbReference>
<dbReference type="OMA" id="RSIWEVK"/>
<dbReference type="SUPFAM" id="SSF81995">
    <property type="entry name" value="beta-sandwich domain of Sec23/24"/>
    <property type="match status" value="1"/>
</dbReference>
<dbReference type="Pfam" id="PF04810">
    <property type="entry name" value="zf-Sec23_Sec24"/>
    <property type="match status" value="1"/>
</dbReference>
<feature type="region of interest" description="Disordered" evidence="9">
    <location>
        <begin position="425"/>
        <end position="468"/>
    </location>
</feature>
<dbReference type="RefSeq" id="XP_042920301.1">
    <property type="nucleotide sequence ID" value="XM_043066904.1"/>
</dbReference>
<evidence type="ECO:0000256" key="1">
    <source>
        <dbReference type="ARBA" id="ARBA00004299"/>
    </source>
</evidence>
<dbReference type="Gene3D" id="2.60.40.1670">
    <property type="entry name" value="beta-sandwich domain of Sec23/24"/>
    <property type="match status" value="1"/>
</dbReference>
<dbReference type="KEGG" id="cre:CHLRE_10g447350v5"/>
<evidence type="ECO:0000313" key="12">
    <source>
        <dbReference type="EMBL" id="PNW77688.1"/>
    </source>
</evidence>
<dbReference type="PaxDb" id="3055-EDP07794"/>
<keyword evidence="5" id="KW-0862">Zinc</keyword>
<dbReference type="InterPro" id="IPR006895">
    <property type="entry name" value="Znf_Sec23_Sec24"/>
</dbReference>
<comment type="subcellular location">
    <subcellularLocation>
        <location evidence="1">Cytoplasmic vesicle</location>
        <location evidence="1">COPII-coated vesicle membrane</location>
        <topology evidence="1">Peripheral membrane protein</topology>
        <orientation evidence="1">Cytoplasmic side</orientation>
    </subcellularLocation>
    <subcellularLocation>
        <location evidence="2">Endoplasmic reticulum membrane</location>
        <topology evidence="2">Peripheral membrane protein</topology>
        <orientation evidence="2">Cytoplasmic side</orientation>
    </subcellularLocation>
</comment>
<dbReference type="PANTHER" id="PTHR11141:SF6">
    <property type="entry name" value="PROTEIN TRANSPORT PROTEIN SEC23 A"/>
    <property type="match status" value="1"/>
</dbReference>
<dbReference type="OrthoDB" id="537162at2759"/>
<dbReference type="GO" id="GO:0070971">
    <property type="term" value="C:endoplasmic reticulum exit site"/>
    <property type="evidence" value="ECO:0000318"/>
    <property type="project" value="GO_Central"/>
</dbReference>
<keyword evidence="6" id="KW-0931">ER-Golgi transport</keyword>
<evidence type="ECO:0000256" key="5">
    <source>
        <dbReference type="ARBA" id="ARBA00022833"/>
    </source>
</evidence>
<dbReference type="Pfam" id="PF04811">
    <property type="entry name" value="Sec23_trunk"/>
    <property type="match status" value="1"/>
</dbReference>
<feature type="compositionally biased region" description="Low complexity" evidence="9">
    <location>
        <begin position="874"/>
        <end position="886"/>
    </location>
</feature>
<proteinExistence type="predicted"/>
<feature type="region of interest" description="Disordered" evidence="9">
    <location>
        <begin position="540"/>
        <end position="559"/>
    </location>
</feature>
<dbReference type="PANTHER" id="PTHR11141">
    <property type="entry name" value="PROTEIN TRANSPORT PROTEIN SEC23"/>
    <property type="match status" value="1"/>
</dbReference>
<dbReference type="Gene3D" id="2.30.30.380">
    <property type="entry name" value="Zn-finger domain of Sec23/24"/>
    <property type="match status" value="1"/>
</dbReference>
<dbReference type="GO" id="GO:0006886">
    <property type="term" value="P:intracellular protein transport"/>
    <property type="evidence" value="ECO:0007669"/>
    <property type="project" value="InterPro"/>
</dbReference>